<sequence>MKKNALLLLLFAAVLRASGQDFNEKWVVPLEFSQGFSKAPSSPELYIGQLSVSPQFKLVDKRLRAGITVGGFITSGQVYGVGGPRLALKIAKLGKIFTADAGNLHLSADYLSGTHKQQLLGGGFHADLAELLILSLNYRRDLHYRANWFQVGIAYHLYREKIPATIQSNPTDVR</sequence>
<gene>
    <name evidence="2" type="ORF">EHT87_29705</name>
</gene>
<feature type="signal peptide" evidence="1">
    <location>
        <begin position="1"/>
        <end position="19"/>
    </location>
</feature>
<accession>A0A3P1CAP1</accession>
<dbReference type="AlphaFoldDB" id="A0A3P1CAP1"/>
<reference evidence="2 3" key="1">
    <citation type="submission" date="2018-11" db="EMBL/GenBank/DDBJ databases">
        <authorList>
            <person name="Zhou Z."/>
            <person name="Wang G."/>
        </authorList>
    </citation>
    <scope>NUCLEOTIDE SEQUENCE [LARGE SCALE GENOMIC DNA]</scope>
    <source>
        <strain evidence="2 3">KCTC42998</strain>
    </source>
</reference>
<evidence type="ECO:0000313" key="2">
    <source>
        <dbReference type="EMBL" id="RRB10401.1"/>
    </source>
</evidence>
<keyword evidence="3" id="KW-1185">Reference proteome</keyword>
<evidence type="ECO:0000256" key="1">
    <source>
        <dbReference type="SAM" id="SignalP"/>
    </source>
</evidence>
<dbReference type="RefSeq" id="WP_124910413.1">
    <property type="nucleotide sequence ID" value="NZ_RQJP01000007.1"/>
</dbReference>
<comment type="caution">
    <text evidence="2">The sequence shown here is derived from an EMBL/GenBank/DDBJ whole genome shotgun (WGS) entry which is preliminary data.</text>
</comment>
<name>A0A3P1CAP1_9BACT</name>
<feature type="chain" id="PRO_5018074447" description="Outer membrane protein beta-barrel domain-containing protein" evidence="1">
    <location>
        <begin position="20"/>
        <end position="174"/>
    </location>
</feature>
<organism evidence="2 3">
    <name type="scientific">Larkinella knui</name>
    <dbReference type="NCBI Taxonomy" id="2025310"/>
    <lineage>
        <taxon>Bacteria</taxon>
        <taxon>Pseudomonadati</taxon>
        <taxon>Bacteroidota</taxon>
        <taxon>Cytophagia</taxon>
        <taxon>Cytophagales</taxon>
        <taxon>Spirosomataceae</taxon>
        <taxon>Larkinella</taxon>
    </lineage>
</organism>
<evidence type="ECO:0000313" key="3">
    <source>
        <dbReference type="Proteomes" id="UP000274271"/>
    </source>
</evidence>
<dbReference type="Proteomes" id="UP000274271">
    <property type="component" value="Unassembled WGS sequence"/>
</dbReference>
<evidence type="ECO:0008006" key="4">
    <source>
        <dbReference type="Google" id="ProtNLM"/>
    </source>
</evidence>
<keyword evidence="1" id="KW-0732">Signal</keyword>
<protein>
    <recommendedName>
        <fullName evidence="4">Outer membrane protein beta-barrel domain-containing protein</fullName>
    </recommendedName>
</protein>
<dbReference type="OrthoDB" id="956254at2"/>
<dbReference type="EMBL" id="RQJP01000007">
    <property type="protein sequence ID" value="RRB10401.1"/>
    <property type="molecule type" value="Genomic_DNA"/>
</dbReference>
<proteinExistence type="predicted"/>